<feature type="transmembrane region" description="Helical" evidence="2">
    <location>
        <begin position="231"/>
        <end position="252"/>
    </location>
</feature>
<keyword evidence="2" id="KW-0472">Membrane</keyword>
<evidence type="ECO:0000313" key="4">
    <source>
        <dbReference type="Proteomes" id="UP000470470"/>
    </source>
</evidence>
<gene>
    <name evidence="3" type="ORF">G1H19_02360</name>
</gene>
<feature type="region of interest" description="Disordered" evidence="1">
    <location>
        <begin position="1"/>
        <end position="63"/>
    </location>
</feature>
<sequence>MAGEQTDPGRSLADILREAGVDAPTRPGRRRRSTDPEPRDGVDPAAQRRFFPEGEPLTGPGKVVYGRRATDVVPPVLPATGTTAFARAEPTTEAIDGLRVSRKPEVPGPPSGDRRAPTTGPRTVWTEEQRAAERKRRAALAAAAAAGESLAPEEEDEEPLTGLAGVLAWLRFGLEIVAAAAVGIAVHYVFSLLWDLAPYAAVVAAPLAVTGLVGGVGWWRQRRGRGPVGLPLLLVLLFAGTLLVIVPAAGLLSPT</sequence>
<feature type="transmembrane region" description="Helical" evidence="2">
    <location>
        <begin position="196"/>
        <end position="219"/>
    </location>
</feature>
<dbReference type="EMBL" id="JAAGWK010000005">
    <property type="protein sequence ID" value="NEL52857.1"/>
    <property type="molecule type" value="Genomic_DNA"/>
</dbReference>
<keyword evidence="2" id="KW-0812">Transmembrane</keyword>
<feature type="region of interest" description="Disordered" evidence="1">
    <location>
        <begin position="88"/>
        <end position="123"/>
    </location>
</feature>
<reference evidence="3 4" key="1">
    <citation type="submission" date="2020-02" db="EMBL/GenBank/DDBJ databases">
        <title>The whole genome sequence of CPCC 205119.</title>
        <authorList>
            <person name="Jiang Z."/>
        </authorList>
    </citation>
    <scope>NUCLEOTIDE SEQUENCE [LARGE SCALE GENOMIC DNA]</scope>
    <source>
        <strain evidence="3 4">CPCC 205119</strain>
    </source>
</reference>
<dbReference type="RefSeq" id="WP_152732044.1">
    <property type="nucleotide sequence ID" value="NZ_JAABOZ010000005.1"/>
</dbReference>
<dbReference type="AlphaFoldDB" id="A0A7K3W939"/>
<keyword evidence="4" id="KW-1185">Reference proteome</keyword>
<proteinExistence type="predicted"/>
<evidence type="ECO:0000313" key="3">
    <source>
        <dbReference type="EMBL" id="NEL52857.1"/>
    </source>
</evidence>
<comment type="caution">
    <text evidence="3">The sequence shown here is derived from an EMBL/GenBank/DDBJ whole genome shotgun (WGS) entry which is preliminary data.</text>
</comment>
<dbReference type="Proteomes" id="UP000470470">
    <property type="component" value="Unassembled WGS sequence"/>
</dbReference>
<evidence type="ECO:0000256" key="1">
    <source>
        <dbReference type="SAM" id="MobiDB-lite"/>
    </source>
</evidence>
<organism evidence="3 4">
    <name type="scientific">Goekera deserti</name>
    <dbReference type="NCBI Taxonomy" id="2497753"/>
    <lineage>
        <taxon>Bacteria</taxon>
        <taxon>Bacillati</taxon>
        <taxon>Actinomycetota</taxon>
        <taxon>Actinomycetes</taxon>
        <taxon>Geodermatophilales</taxon>
        <taxon>Geodermatophilaceae</taxon>
        <taxon>Goekera</taxon>
    </lineage>
</organism>
<feature type="compositionally biased region" description="Basic and acidic residues" evidence="1">
    <location>
        <begin position="33"/>
        <end position="42"/>
    </location>
</feature>
<feature type="transmembrane region" description="Helical" evidence="2">
    <location>
        <begin position="168"/>
        <end position="190"/>
    </location>
</feature>
<accession>A0A7K3W939</accession>
<protein>
    <submittedName>
        <fullName evidence="3">Uncharacterized protein</fullName>
    </submittedName>
</protein>
<keyword evidence="2" id="KW-1133">Transmembrane helix</keyword>
<name>A0A7K3W939_9ACTN</name>
<evidence type="ECO:0000256" key="2">
    <source>
        <dbReference type="SAM" id="Phobius"/>
    </source>
</evidence>